<evidence type="ECO:0000313" key="3">
    <source>
        <dbReference type="Proteomes" id="UP001144471"/>
    </source>
</evidence>
<proteinExistence type="predicted"/>
<keyword evidence="1" id="KW-0732">Signal</keyword>
<dbReference type="PROSITE" id="PS51257">
    <property type="entry name" value="PROKAR_LIPOPROTEIN"/>
    <property type="match status" value="1"/>
</dbReference>
<feature type="signal peptide" evidence="1">
    <location>
        <begin position="1"/>
        <end position="20"/>
    </location>
</feature>
<reference evidence="2" key="1">
    <citation type="submission" date="2022-12" db="EMBL/GenBank/DDBJ databases">
        <title>Reference genome sequencing for broad-spectrum identification of bacterial and archaeal isolates by mass spectrometry.</title>
        <authorList>
            <person name="Sekiguchi Y."/>
            <person name="Tourlousse D.M."/>
        </authorList>
    </citation>
    <scope>NUCLEOTIDE SEQUENCE</scope>
    <source>
        <strain evidence="2">10succ1</strain>
    </source>
</reference>
<keyword evidence="3" id="KW-1185">Reference proteome</keyword>
<dbReference type="Proteomes" id="UP001144471">
    <property type="component" value="Unassembled WGS sequence"/>
</dbReference>
<protein>
    <submittedName>
        <fullName evidence="2">Uncharacterized protein</fullName>
    </submittedName>
</protein>
<organism evidence="2 3">
    <name type="scientific">Propionigenium maris DSM 9537</name>
    <dbReference type="NCBI Taxonomy" id="1123000"/>
    <lineage>
        <taxon>Bacteria</taxon>
        <taxon>Fusobacteriati</taxon>
        <taxon>Fusobacteriota</taxon>
        <taxon>Fusobacteriia</taxon>
        <taxon>Fusobacteriales</taxon>
        <taxon>Fusobacteriaceae</taxon>
        <taxon>Propionigenium</taxon>
    </lineage>
</organism>
<sequence length="152" mass="17446">MRKRYFILLLMSLLFTACSSSDKRSGEQEKLVRSNAVFISNGEVCQVTIPETEGEIVFKSLEEDRLLIDIALKVEGRIERLLIFDGEDVLRIRAVEGEFVLAGEQLEKFKGMIEENKGISLKGRIESYNYFSQKLSKEDTEVINQIFEESQI</sequence>
<dbReference type="RefSeq" id="WP_281835773.1">
    <property type="nucleotide sequence ID" value="NZ_BSDY01000009.1"/>
</dbReference>
<comment type="caution">
    <text evidence="2">The sequence shown here is derived from an EMBL/GenBank/DDBJ whole genome shotgun (WGS) entry which is preliminary data.</text>
</comment>
<dbReference type="EMBL" id="BSDY01000009">
    <property type="protein sequence ID" value="GLI56553.1"/>
    <property type="molecule type" value="Genomic_DNA"/>
</dbReference>
<accession>A0A9W6LNF5</accession>
<gene>
    <name evidence="2" type="ORF">PM10SUCC1_20670</name>
</gene>
<feature type="chain" id="PRO_5040751530" evidence="1">
    <location>
        <begin position="21"/>
        <end position="152"/>
    </location>
</feature>
<name>A0A9W6LNF5_9FUSO</name>
<evidence type="ECO:0000313" key="2">
    <source>
        <dbReference type="EMBL" id="GLI56553.1"/>
    </source>
</evidence>
<evidence type="ECO:0000256" key="1">
    <source>
        <dbReference type="SAM" id="SignalP"/>
    </source>
</evidence>
<dbReference type="AlphaFoldDB" id="A0A9W6LNF5"/>